<dbReference type="EMBL" id="BMRE01000011">
    <property type="protein sequence ID" value="GGU37288.1"/>
    <property type="molecule type" value="Genomic_DNA"/>
</dbReference>
<dbReference type="Proteomes" id="UP000649573">
    <property type="component" value="Unassembled WGS sequence"/>
</dbReference>
<protein>
    <submittedName>
        <fullName evidence="1">Uncharacterized protein</fullName>
    </submittedName>
</protein>
<dbReference type="RefSeq" id="WP_189254436.1">
    <property type="nucleotide sequence ID" value="NZ_BMRE01000011.1"/>
</dbReference>
<name>A0ABQ2UHY7_9PSEU</name>
<accession>A0ABQ2UHY7</accession>
<keyword evidence="2" id="KW-1185">Reference proteome</keyword>
<gene>
    <name evidence="1" type="ORF">GCM10010178_31880</name>
</gene>
<sequence>MESGTVGPSLAQLGTFHEDDDSATKILKLSKVLSSLLSDLDESEAEAISAALGMGSEYGGMPMLSQRINRLAAKLSADPRTARRRIDDAFAVLAAAAVSSTKPISVDESAKRGWHARCVRTIVLLGSNGIEVLELRTVVSETLDLRQIYLGFSTPAPDRTDHPPQPRLQIDALYGGDIVERRIETTARTGFALKFPRPLKLGEVYEYGVRFRIPPDADVAPYYVLVPWVMCEEFDLRVKFETVPEKVELLSGVFQADTQDYVFAAPAIEIDTLGEVRAKFRQLQPGMAYGVRWRDELREP</sequence>
<evidence type="ECO:0000313" key="1">
    <source>
        <dbReference type="EMBL" id="GGU37288.1"/>
    </source>
</evidence>
<organism evidence="1 2">
    <name type="scientific">Lentzea flava</name>
    <dbReference type="NCBI Taxonomy" id="103732"/>
    <lineage>
        <taxon>Bacteria</taxon>
        <taxon>Bacillati</taxon>
        <taxon>Actinomycetota</taxon>
        <taxon>Actinomycetes</taxon>
        <taxon>Pseudonocardiales</taxon>
        <taxon>Pseudonocardiaceae</taxon>
        <taxon>Lentzea</taxon>
    </lineage>
</organism>
<comment type="caution">
    <text evidence="1">The sequence shown here is derived from an EMBL/GenBank/DDBJ whole genome shotgun (WGS) entry which is preliminary data.</text>
</comment>
<reference evidence="2" key="1">
    <citation type="journal article" date="2019" name="Int. J. Syst. Evol. Microbiol.">
        <title>The Global Catalogue of Microorganisms (GCM) 10K type strain sequencing project: providing services to taxonomists for standard genome sequencing and annotation.</title>
        <authorList>
            <consortium name="The Broad Institute Genomics Platform"/>
            <consortium name="The Broad Institute Genome Sequencing Center for Infectious Disease"/>
            <person name="Wu L."/>
            <person name="Ma J."/>
        </authorList>
    </citation>
    <scope>NUCLEOTIDE SEQUENCE [LARGE SCALE GENOMIC DNA]</scope>
    <source>
        <strain evidence="2">JCM 3296</strain>
    </source>
</reference>
<evidence type="ECO:0000313" key="2">
    <source>
        <dbReference type="Proteomes" id="UP000649573"/>
    </source>
</evidence>
<proteinExistence type="predicted"/>